<dbReference type="PANTHER" id="PTHR34220:SF7">
    <property type="entry name" value="SENSOR HISTIDINE KINASE YPDA"/>
    <property type="match status" value="1"/>
</dbReference>
<dbReference type="PANTHER" id="PTHR34220">
    <property type="entry name" value="SENSOR HISTIDINE KINASE YPDA"/>
    <property type="match status" value="1"/>
</dbReference>
<protein>
    <submittedName>
        <fullName evidence="1">Uncharacterized protein</fullName>
    </submittedName>
</protein>
<dbReference type="Proteomes" id="UP001528411">
    <property type="component" value="Unassembled WGS sequence"/>
</dbReference>
<sequence>MQFEDKLQVHFDLEPDTLNLSLPPMILQLLIENAIKHGIGKLKQGGDVVITSKLNDCQWIITVENSGTFPTASNTSTGVGINNIKQRLFLVYADKASFSLKPSSKGVIAVITLPLSLSLNSTVGGSNV</sequence>
<dbReference type="RefSeq" id="WP_272180084.1">
    <property type="nucleotide sequence ID" value="NZ_JAQOMS010000002.1"/>
</dbReference>
<dbReference type="EMBL" id="JAQOMS010000002">
    <property type="protein sequence ID" value="MDC2888471.1"/>
    <property type="molecule type" value="Genomic_DNA"/>
</dbReference>
<name>A0ABT5FD14_9GAMM</name>
<proteinExistence type="predicted"/>
<evidence type="ECO:0000313" key="1">
    <source>
        <dbReference type="EMBL" id="MDC2888471.1"/>
    </source>
</evidence>
<gene>
    <name evidence="1" type="ORF">PN838_06545</name>
</gene>
<comment type="caution">
    <text evidence="1">The sequence shown here is derived from an EMBL/GenBank/DDBJ whole genome shotgun (WGS) entry which is preliminary data.</text>
</comment>
<dbReference type="SUPFAM" id="SSF55874">
    <property type="entry name" value="ATPase domain of HSP90 chaperone/DNA topoisomerase II/histidine kinase"/>
    <property type="match status" value="1"/>
</dbReference>
<reference evidence="1 2" key="1">
    <citation type="submission" date="2023-01" db="EMBL/GenBank/DDBJ databases">
        <title>Psychrosphaera sp. nov., isolated from marine algae.</title>
        <authorList>
            <person name="Bayburt H."/>
            <person name="Choi B.J."/>
            <person name="Kim J.M."/>
            <person name="Choi D.G."/>
            <person name="Jeon C.O."/>
        </authorList>
    </citation>
    <scope>NUCLEOTIDE SEQUENCE [LARGE SCALE GENOMIC DNA]</scope>
    <source>
        <strain evidence="1 2">G1-22</strain>
    </source>
</reference>
<dbReference type="InterPro" id="IPR036890">
    <property type="entry name" value="HATPase_C_sf"/>
</dbReference>
<keyword evidence="2" id="KW-1185">Reference proteome</keyword>
<accession>A0ABT5FD14</accession>
<dbReference type="InterPro" id="IPR050640">
    <property type="entry name" value="Bact_2-comp_sensor_kinase"/>
</dbReference>
<evidence type="ECO:0000313" key="2">
    <source>
        <dbReference type="Proteomes" id="UP001528411"/>
    </source>
</evidence>
<organism evidence="1 2">
    <name type="scientific">Psychrosphaera algicola</name>
    <dbReference type="NCBI Taxonomy" id="3023714"/>
    <lineage>
        <taxon>Bacteria</taxon>
        <taxon>Pseudomonadati</taxon>
        <taxon>Pseudomonadota</taxon>
        <taxon>Gammaproteobacteria</taxon>
        <taxon>Alteromonadales</taxon>
        <taxon>Pseudoalteromonadaceae</taxon>
        <taxon>Psychrosphaera</taxon>
    </lineage>
</organism>
<dbReference type="Gene3D" id="3.30.565.10">
    <property type="entry name" value="Histidine kinase-like ATPase, C-terminal domain"/>
    <property type="match status" value="1"/>
</dbReference>